<reference evidence="3 4" key="1">
    <citation type="submission" date="2020-05" db="EMBL/GenBank/DDBJ databases">
        <title>Complete genome sequencing of Campylobacter and Arcobacter type strains.</title>
        <authorList>
            <person name="Miller W.G."/>
            <person name="Yee E."/>
        </authorList>
    </citation>
    <scope>NUCLEOTIDE SEQUENCE [LARGE SCALE GENOMIC DNA]</scope>
    <source>
        <strain evidence="3 4">LMG 25694</strain>
    </source>
</reference>
<dbReference type="PANTHER" id="PTHR33741">
    <property type="entry name" value="TRANSMEMBRANE PROTEIN DDB_G0269096-RELATED"/>
    <property type="match status" value="1"/>
</dbReference>
<gene>
    <name evidence="3" type="ORF">ADFLV_1168</name>
</gene>
<dbReference type="Proteomes" id="UP000503313">
    <property type="component" value="Chromosome"/>
</dbReference>
<feature type="transmembrane region" description="Helical" evidence="1">
    <location>
        <begin position="75"/>
        <end position="92"/>
    </location>
</feature>
<sequence length="169" mass="18774">MNYLEKFKGQGVELPPKSSIYEIAFAWLGGFISIFIIGYLTKSYDNLLVMGSFGASCVLLFGFPKSPFSQPRNVILGHFLSTFIGLGFLHILGNEYWSMALALATAIAVMLATNTVHPPAGSNPLIVFLLGVNWDYLVFPSLIGAIILVIVALFYNNLHKNRAYPQYWF</sequence>
<protein>
    <submittedName>
        <fullName evidence="3">HPP family membrane protein</fullName>
    </submittedName>
</protein>
<dbReference type="RefSeq" id="WP_129011083.1">
    <property type="nucleotide sequence ID" value="NZ_CP053835.1"/>
</dbReference>
<dbReference type="AlphaFoldDB" id="A0AAE7BD99"/>
<feature type="domain" description="HPP transmembrane region" evidence="2">
    <location>
        <begin position="16"/>
        <end position="165"/>
    </location>
</feature>
<evidence type="ECO:0000259" key="2">
    <source>
        <dbReference type="Pfam" id="PF04982"/>
    </source>
</evidence>
<keyword evidence="4" id="KW-1185">Reference proteome</keyword>
<proteinExistence type="predicted"/>
<evidence type="ECO:0000313" key="4">
    <source>
        <dbReference type="Proteomes" id="UP000503313"/>
    </source>
</evidence>
<evidence type="ECO:0000256" key="1">
    <source>
        <dbReference type="SAM" id="Phobius"/>
    </source>
</evidence>
<keyword evidence="1" id="KW-0812">Transmembrane</keyword>
<name>A0AAE7BD99_9BACT</name>
<organism evidence="3 4">
    <name type="scientific">Arcobacter defluvii</name>
    <dbReference type="NCBI Taxonomy" id="873191"/>
    <lineage>
        <taxon>Bacteria</taxon>
        <taxon>Pseudomonadati</taxon>
        <taxon>Campylobacterota</taxon>
        <taxon>Epsilonproteobacteria</taxon>
        <taxon>Campylobacterales</taxon>
        <taxon>Arcobacteraceae</taxon>
        <taxon>Arcobacter</taxon>
    </lineage>
</organism>
<dbReference type="KEGG" id="adz:ADFLV_1168"/>
<dbReference type="PANTHER" id="PTHR33741:SF5">
    <property type="entry name" value="TRANSMEMBRANE PROTEIN DDB_G0269096-RELATED"/>
    <property type="match status" value="1"/>
</dbReference>
<feature type="transmembrane region" description="Helical" evidence="1">
    <location>
        <begin position="99"/>
        <end position="116"/>
    </location>
</feature>
<keyword evidence="1" id="KW-1133">Transmembrane helix</keyword>
<evidence type="ECO:0000313" key="3">
    <source>
        <dbReference type="EMBL" id="QKF77201.1"/>
    </source>
</evidence>
<dbReference type="InterPro" id="IPR007065">
    <property type="entry name" value="HPP"/>
</dbReference>
<dbReference type="EMBL" id="CP053835">
    <property type="protein sequence ID" value="QKF77201.1"/>
    <property type="molecule type" value="Genomic_DNA"/>
</dbReference>
<keyword evidence="1" id="KW-0472">Membrane</keyword>
<dbReference type="InterPro" id="IPR058581">
    <property type="entry name" value="TM_HPP"/>
</dbReference>
<dbReference type="Pfam" id="PF04982">
    <property type="entry name" value="TM_HPP"/>
    <property type="match status" value="1"/>
</dbReference>
<accession>A0AAE7BD99</accession>
<feature type="transmembrane region" description="Helical" evidence="1">
    <location>
        <begin position="136"/>
        <end position="155"/>
    </location>
</feature>
<feature type="transmembrane region" description="Helical" evidence="1">
    <location>
        <begin position="47"/>
        <end position="63"/>
    </location>
</feature>
<feature type="transmembrane region" description="Helical" evidence="1">
    <location>
        <begin position="20"/>
        <end position="40"/>
    </location>
</feature>